<dbReference type="OrthoDB" id="7374648at2"/>
<dbReference type="RefSeq" id="WP_121144157.1">
    <property type="nucleotide sequence ID" value="NZ_RBWY01000001.1"/>
</dbReference>
<keyword evidence="4 5" id="KW-0472">Membrane</keyword>
<feature type="transmembrane region" description="Helical" evidence="5">
    <location>
        <begin position="126"/>
        <end position="146"/>
    </location>
</feature>
<dbReference type="PANTHER" id="PTHR31086">
    <property type="entry name" value="ALUMINUM-ACTIVATED MALATE TRANSPORTER 10"/>
    <property type="match status" value="1"/>
</dbReference>
<proteinExistence type="predicted"/>
<evidence type="ECO:0000256" key="4">
    <source>
        <dbReference type="ARBA" id="ARBA00023136"/>
    </source>
</evidence>
<keyword evidence="8" id="KW-1185">Reference proteome</keyword>
<feature type="domain" description="Integral membrane bound transporter" evidence="6">
    <location>
        <begin position="40"/>
        <end position="170"/>
    </location>
</feature>
<feature type="transmembrane region" description="Helical" evidence="5">
    <location>
        <begin position="75"/>
        <end position="94"/>
    </location>
</feature>
<dbReference type="InterPro" id="IPR049453">
    <property type="entry name" value="Memb_transporter_dom"/>
</dbReference>
<organism evidence="7 8">
    <name type="scientific">Orbus hercynius</name>
    <dbReference type="NCBI Taxonomy" id="593135"/>
    <lineage>
        <taxon>Bacteria</taxon>
        <taxon>Pseudomonadati</taxon>
        <taxon>Pseudomonadota</taxon>
        <taxon>Gammaproteobacteria</taxon>
        <taxon>Orbales</taxon>
        <taxon>Orbaceae</taxon>
        <taxon>Orbus</taxon>
    </lineage>
</organism>
<feature type="transmembrane region" description="Helical" evidence="5">
    <location>
        <begin position="228"/>
        <end position="247"/>
    </location>
</feature>
<gene>
    <name evidence="7" type="ORF">DES39_0475</name>
</gene>
<dbReference type="GO" id="GO:0016020">
    <property type="term" value="C:membrane"/>
    <property type="evidence" value="ECO:0007669"/>
    <property type="project" value="UniProtKB-SubCell"/>
</dbReference>
<evidence type="ECO:0000313" key="7">
    <source>
        <dbReference type="EMBL" id="RKS87255.1"/>
    </source>
</evidence>
<keyword evidence="2 5" id="KW-0812">Transmembrane</keyword>
<feature type="transmembrane region" description="Helical" evidence="5">
    <location>
        <begin position="199"/>
        <end position="222"/>
    </location>
</feature>
<dbReference type="Proteomes" id="UP000278542">
    <property type="component" value="Unassembled WGS sequence"/>
</dbReference>
<dbReference type="AlphaFoldDB" id="A0A495RIK7"/>
<feature type="transmembrane region" description="Helical" evidence="5">
    <location>
        <begin position="268"/>
        <end position="293"/>
    </location>
</feature>
<dbReference type="Pfam" id="PF13515">
    <property type="entry name" value="FUSC_2"/>
    <property type="match status" value="1"/>
</dbReference>
<feature type="transmembrane region" description="Helical" evidence="5">
    <location>
        <begin position="38"/>
        <end position="63"/>
    </location>
</feature>
<evidence type="ECO:0000256" key="3">
    <source>
        <dbReference type="ARBA" id="ARBA00022989"/>
    </source>
</evidence>
<protein>
    <submittedName>
        <fullName evidence="7">Fusaric acid resistance family protein</fullName>
    </submittedName>
</protein>
<dbReference type="EMBL" id="RBWY01000001">
    <property type="protein sequence ID" value="RKS87255.1"/>
    <property type="molecule type" value="Genomic_DNA"/>
</dbReference>
<feature type="transmembrane region" description="Helical" evidence="5">
    <location>
        <begin position="335"/>
        <end position="358"/>
    </location>
</feature>
<evidence type="ECO:0000256" key="5">
    <source>
        <dbReference type="SAM" id="Phobius"/>
    </source>
</evidence>
<sequence length="364" mass="40397">MESLHNVSVFTHDIVAQFRRQNITLSRFIDELEVVCSVFLAIIIAHFINAQNIGWAAFTGYMIMRSHVLDTLIRGGLRFLGTIIGACLAYSSAYAYGDDLLLIASAIALIGGIALYFAITSKYNYAWLFLGITYIMVGVDALGNPFNQVHDFVISRVIEVSAGICASVFVSIISNFIKPRFITKPCKIGLTDVVKFPNYAKYTVIHSLRAMIALASLPFLAYFFDLRYLGQTAITCFVVLTVPLTSINNAKIVSKRNFHRFLGCLSGAMLALVCLPFYQVNLMISTIILALGIMIGRHIENSGKAFAYMGTQFVLVYLVVMVPDSLTEMSAEPGIYRLCGVIIGIMLVELSKLIIWPLQSYWKL</sequence>
<evidence type="ECO:0000256" key="2">
    <source>
        <dbReference type="ARBA" id="ARBA00022692"/>
    </source>
</evidence>
<accession>A0A495RIK7</accession>
<keyword evidence="3 5" id="KW-1133">Transmembrane helix</keyword>
<feature type="transmembrane region" description="Helical" evidence="5">
    <location>
        <begin position="158"/>
        <end position="178"/>
    </location>
</feature>
<feature type="transmembrane region" description="Helical" evidence="5">
    <location>
        <begin position="100"/>
        <end position="119"/>
    </location>
</feature>
<comment type="caution">
    <text evidence="7">The sequence shown here is derived from an EMBL/GenBank/DDBJ whole genome shotgun (WGS) entry which is preliminary data.</text>
</comment>
<evidence type="ECO:0000259" key="6">
    <source>
        <dbReference type="Pfam" id="PF13515"/>
    </source>
</evidence>
<evidence type="ECO:0000313" key="8">
    <source>
        <dbReference type="Proteomes" id="UP000278542"/>
    </source>
</evidence>
<evidence type="ECO:0000256" key="1">
    <source>
        <dbReference type="ARBA" id="ARBA00004141"/>
    </source>
</evidence>
<comment type="subcellular location">
    <subcellularLocation>
        <location evidence="1">Membrane</location>
        <topology evidence="1">Multi-pass membrane protein</topology>
    </subcellularLocation>
</comment>
<feature type="transmembrane region" description="Helical" evidence="5">
    <location>
        <begin position="305"/>
        <end position="323"/>
    </location>
</feature>
<reference evidence="7 8" key="1">
    <citation type="submission" date="2018-10" db="EMBL/GenBank/DDBJ databases">
        <title>Genomic Encyclopedia of Type Strains, Phase IV (KMG-IV): sequencing the most valuable type-strain genomes for metagenomic binning, comparative biology and taxonomic classification.</title>
        <authorList>
            <person name="Goeker M."/>
        </authorList>
    </citation>
    <scope>NUCLEOTIDE SEQUENCE [LARGE SCALE GENOMIC DNA]</scope>
    <source>
        <strain evidence="7 8">DSM 22228</strain>
    </source>
</reference>
<name>A0A495RIK7_9GAMM</name>